<keyword evidence="7" id="KW-0472">Membrane</keyword>
<keyword evidence="5" id="KW-0653">Protein transport</keyword>
<evidence type="ECO:0000313" key="9">
    <source>
        <dbReference type="Proteomes" id="UP000594261"/>
    </source>
</evidence>
<proteinExistence type="inferred from homology"/>
<dbReference type="Proteomes" id="UP000594261">
    <property type="component" value="Chromosome 1"/>
</dbReference>
<evidence type="ECO:0000256" key="4">
    <source>
        <dbReference type="ARBA" id="ARBA00022448"/>
    </source>
</evidence>
<dbReference type="AlphaFoldDB" id="A0A7N2KQQ9"/>
<dbReference type="EMBL" id="LRBV02000001">
    <property type="status" value="NOT_ANNOTATED_CDS"/>
    <property type="molecule type" value="Genomic_DNA"/>
</dbReference>
<keyword evidence="4" id="KW-0813">Transport</keyword>
<organism evidence="8 9">
    <name type="scientific">Quercus lobata</name>
    <name type="common">Valley oak</name>
    <dbReference type="NCBI Taxonomy" id="97700"/>
    <lineage>
        <taxon>Eukaryota</taxon>
        <taxon>Viridiplantae</taxon>
        <taxon>Streptophyta</taxon>
        <taxon>Embryophyta</taxon>
        <taxon>Tracheophyta</taxon>
        <taxon>Spermatophyta</taxon>
        <taxon>Magnoliopsida</taxon>
        <taxon>eudicotyledons</taxon>
        <taxon>Gunneridae</taxon>
        <taxon>Pentapetalae</taxon>
        <taxon>rosids</taxon>
        <taxon>fabids</taxon>
        <taxon>Fagales</taxon>
        <taxon>Fagaceae</taxon>
        <taxon>Quercus</taxon>
    </lineage>
</organism>
<dbReference type="GO" id="GO:0015031">
    <property type="term" value="P:protein transport"/>
    <property type="evidence" value="ECO:0007669"/>
    <property type="project" value="UniProtKB-KW"/>
</dbReference>
<evidence type="ECO:0000256" key="1">
    <source>
        <dbReference type="ARBA" id="ARBA00004395"/>
    </source>
</evidence>
<name>A0A7N2KQQ9_QUELO</name>
<sequence>MDVVDRLFVAMFEDLTRIVNVVDTIRAIGEISSGHGQIDFQENLNRPFTGGGVWFIDSTVKKVGVLSGFKAPVEENDFQSCLNAYFGVEVSRIIDAVDSSCQSVLQDVLSFLESPKAALRFWVNESVSVVFDKLPFLLRQSWVVADSPVPDSPGRQLPIGSKRQTSSAAATLRGAIETASPKLEEFSRTTRDLCIRAHSLWVLWLSDDLSVFLSRGLGQDDALSSTTPLRVRWAASLDMNVTLESLISNSEKT</sequence>
<evidence type="ECO:0000256" key="7">
    <source>
        <dbReference type="ARBA" id="ARBA00023136"/>
    </source>
</evidence>
<dbReference type="Gramene" id="QL01p051634:mrna">
    <property type="protein sequence ID" value="QL01p051634:mrna"/>
    <property type="gene ID" value="QL01p051634"/>
</dbReference>
<evidence type="ECO:0000256" key="6">
    <source>
        <dbReference type="ARBA" id="ARBA00023034"/>
    </source>
</evidence>
<dbReference type="EnsemblPlants" id="QL01p051634:mrna">
    <property type="protein sequence ID" value="QL01p051634:mrna"/>
    <property type="gene ID" value="QL01p051634"/>
</dbReference>
<dbReference type="GO" id="GO:0006891">
    <property type="term" value="P:intra-Golgi vesicle-mediated transport"/>
    <property type="evidence" value="ECO:0007669"/>
    <property type="project" value="InterPro"/>
</dbReference>
<dbReference type="InParanoid" id="A0A7N2KQQ9"/>
<evidence type="ECO:0000313" key="8">
    <source>
        <dbReference type="EnsemblPlants" id="QL01p051634:mrna"/>
    </source>
</evidence>
<evidence type="ECO:0000256" key="2">
    <source>
        <dbReference type="ARBA" id="ARBA00006653"/>
    </source>
</evidence>
<evidence type="ECO:0000256" key="3">
    <source>
        <dbReference type="ARBA" id="ARBA00020978"/>
    </source>
</evidence>
<comment type="subcellular location">
    <subcellularLocation>
        <location evidence="1">Golgi apparatus membrane</location>
        <topology evidence="1">Peripheral membrane protein</topology>
    </subcellularLocation>
</comment>
<evidence type="ECO:0000256" key="5">
    <source>
        <dbReference type="ARBA" id="ARBA00022927"/>
    </source>
</evidence>
<dbReference type="PANTHER" id="PTHR31658:SF0">
    <property type="entry name" value="CONSERVED OLIGOMERIC GOLGI COMPLEX SUBUNIT 1"/>
    <property type="match status" value="1"/>
</dbReference>
<protein>
    <recommendedName>
        <fullName evidence="3">Conserved oligomeric Golgi complex subunit 1</fullName>
    </recommendedName>
</protein>
<keyword evidence="9" id="KW-1185">Reference proteome</keyword>
<reference evidence="8 9" key="1">
    <citation type="journal article" date="2016" name="G3 (Bethesda)">
        <title>First Draft Assembly and Annotation of the Genome of a California Endemic Oak Quercus lobata Nee (Fagaceae).</title>
        <authorList>
            <person name="Sork V.L."/>
            <person name="Fitz-Gibbon S.T."/>
            <person name="Puiu D."/>
            <person name="Crepeau M."/>
            <person name="Gugger P.F."/>
            <person name="Sherman R."/>
            <person name="Stevens K."/>
            <person name="Langley C.H."/>
            <person name="Pellegrini M."/>
            <person name="Salzberg S.L."/>
        </authorList>
    </citation>
    <scope>NUCLEOTIDE SEQUENCE [LARGE SCALE GENOMIC DNA]</scope>
    <source>
        <strain evidence="8 9">cv. SW786</strain>
    </source>
</reference>
<dbReference type="GO" id="GO:0000139">
    <property type="term" value="C:Golgi membrane"/>
    <property type="evidence" value="ECO:0007669"/>
    <property type="project" value="UniProtKB-SubCell"/>
</dbReference>
<reference evidence="8" key="2">
    <citation type="submission" date="2021-01" db="UniProtKB">
        <authorList>
            <consortium name="EnsemblPlants"/>
        </authorList>
    </citation>
    <scope>IDENTIFICATION</scope>
</reference>
<comment type="similarity">
    <text evidence="2">Belongs to the COG1 family.</text>
</comment>
<accession>A0A7N2KQQ9</accession>
<dbReference type="GO" id="GO:0017119">
    <property type="term" value="C:Golgi transport complex"/>
    <property type="evidence" value="ECO:0007669"/>
    <property type="project" value="InterPro"/>
</dbReference>
<dbReference type="PANTHER" id="PTHR31658">
    <property type="entry name" value="CONSERVED OLIGOMERIC GOLGI COMPLEX SUBUNIT 1"/>
    <property type="match status" value="1"/>
</dbReference>
<keyword evidence="6" id="KW-0333">Golgi apparatus</keyword>
<dbReference type="InterPro" id="IPR033370">
    <property type="entry name" value="COG1"/>
</dbReference>